<dbReference type="OrthoDB" id="1755431at2"/>
<evidence type="ECO:0000313" key="2">
    <source>
        <dbReference type="EMBL" id="ACS78471.1"/>
    </source>
</evidence>
<dbReference type="Gene3D" id="3.60.40.10">
    <property type="entry name" value="PPM-type phosphatase domain"/>
    <property type="match status" value="1"/>
</dbReference>
<proteinExistence type="predicted"/>
<dbReference type="STRING" id="526222.Desal_0404"/>
<evidence type="ECO:0000313" key="3">
    <source>
        <dbReference type="Proteomes" id="UP000002601"/>
    </source>
</evidence>
<accession>C6BWZ1</accession>
<protein>
    <recommendedName>
        <fullName evidence="1">PPM-type phosphatase domain-containing protein</fullName>
    </recommendedName>
</protein>
<dbReference type="InterPro" id="IPR001932">
    <property type="entry name" value="PPM-type_phosphatase-like_dom"/>
</dbReference>
<dbReference type="eggNOG" id="COG0631">
    <property type="taxonomic scope" value="Bacteria"/>
</dbReference>
<feature type="domain" description="PPM-type phosphatase" evidence="1">
    <location>
        <begin position="1"/>
        <end position="268"/>
    </location>
</feature>
<reference evidence="2 3" key="1">
    <citation type="submission" date="2009-06" db="EMBL/GenBank/DDBJ databases">
        <title>Complete sequence of Desulfovibrio salexigens DSM 2638.</title>
        <authorList>
            <consortium name="US DOE Joint Genome Institute"/>
            <person name="Lucas S."/>
            <person name="Copeland A."/>
            <person name="Lapidus A."/>
            <person name="Glavina del Rio T."/>
            <person name="Tice H."/>
            <person name="Bruce D."/>
            <person name="Goodwin L."/>
            <person name="Pitluck S."/>
            <person name="Munk A.C."/>
            <person name="Brettin T."/>
            <person name="Detter J.C."/>
            <person name="Han C."/>
            <person name="Tapia R."/>
            <person name="Larimer F."/>
            <person name="Land M."/>
            <person name="Hauser L."/>
            <person name="Kyrpides N."/>
            <person name="Anderson I."/>
            <person name="Wall J.D."/>
            <person name="Arkin A.P."/>
            <person name="Dehal P."/>
            <person name="Chivian D."/>
            <person name="Giles B."/>
            <person name="Hazen T.C."/>
        </authorList>
    </citation>
    <scope>NUCLEOTIDE SEQUENCE [LARGE SCALE GENOMIC DNA]</scope>
    <source>
        <strain evidence="3">ATCC 14822 / DSM 2638 / NCIMB 8403 / VKM B-1763</strain>
    </source>
</reference>
<name>C6BWZ1_MARSD</name>
<dbReference type="HOGENOM" id="CLU_067299_2_0_7"/>
<dbReference type="PROSITE" id="PS51746">
    <property type="entry name" value="PPM_2"/>
    <property type="match status" value="1"/>
</dbReference>
<keyword evidence="3" id="KW-1185">Reference proteome</keyword>
<dbReference type="Proteomes" id="UP000002601">
    <property type="component" value="Chromosome"/>
</dbReference>
<dbReference type="AlphaFoldDB" id="C6BWZ1"/>
<dbReference type="KEGG" id="dsa:Desal_0404"/>
<organism evidence="2 3">
    <name type="scientific">Maridesulfovibrio salexigens (strain ATCC 14822 / DSM 2638 / NCIMB 8403 / VKM B-1763)</name>
    <name type="common">Desulfovibrio salexigens</name>
    <dbReference type="NCBI Taxonomy" id="526222"/>
    <lineage>
        <taxon>Bacteria</taxon>
        <taxon>Pseudomonadati</taxon>
        <taxon>Thermodesulfobacteriota</taxon>
        <taxon>Desulfovibrionia</taxon>
        <taxon>Desulfovibrionales</taxon>
        <taxon>Desulfovibrionaceae</taxon>
        <taxon>Maridesulfovibrio</taxon>
    </lineage>
</organism>
<dbReference type="Pfam" id="PF13672">
    <property type="entry name" value="PP2C_2"/>
    <property type="match status" value="1"/>
</dbReference>
<dbReference type="InterPro" id="IPR036457">
    <property type="entry name" value="PPM-type-like_dom_sf"/>
</dbReference>
<sequence length="268" mass="30147">MQVESLIEHGTGAINEDCLVMEDNLFGVFDGATSLTSETYENGHTGGFLASNLAGEEFRKNHGTMQELAERANRVIRQEMVQREVNLSSKKNLWSTSAAVVRVKGNMLEWAQIGDCRIVCIYENGDFEFLCQCADQDMETLSMWKEVGPSTEEPIGVALHDQIAKVRCRMNLDYGVFNGEPEAINFLKTGNHDLTNVSNILLFTDGLLMPNEKPWEERAYSEQVDLFRQSGLKGLRDHIRSIETTDLNCCTYPRFKTHDDIAAVAINL</sequence>
<dbReference type="SUPFAM" id="SSF81606">
    <property type="entry name" value="PP2C-like"/>
    <property type="match status" value="1"/>
</dbReference>
<gene>
    <name evidence="2" type="ordered locus">Desal_0404</name>
</gene>
<evidence type="ECO:0000259" key="1">
    <source>
        <dbReference type="PROSITE" id="PS51746"/>
    </source>
</evidence>
<dbReference type="RefSeq" id="WP_012765997.1">
    <property type="nucleotide sequence ID" value="NC_012881.1"/>
</dbReference>
<dbReference type="EMBL" id="CP001649">
    <property type="protein sequence ID" value="ACS78471.1"/>
    <property type="molecule type" value="Genomic_DNA"/>
</dbReference>